<evidence type="ECO:0000259" key="1">
    <source>
        <dbReference type="SMART" id="SM00100"/>
    </source>
</evidence>
<name>A0ABN6RCJ2_STRNI</name>
<dbReference type="Proteomes" id="UP001059597">
    <property type="component" value="Plasmid SNP1"/>
</dbReference>
<dbReference type="EMBL" id="AP026074">
    <property type="protein sequence ID" value="BDM74359.1"/>
    <property type="molecule type" value="Genomic_DNA"/>
</dbReference>
<keyword evidence="2" id="KW-0614">Plasmid</keyword>
<protein>
    <recommendedName>
        <fullName evidence="1">Cyclic nucleotide-binding domain-containing protein</fullName>
    </recommendedName>
</protein>
<evidence type="ECO:0000313" key="2">
    <source>
        <dbReference type="EMBL" id="BDM74359.1"/>
    </source>
</evidence>
<sequence>MRKAGPHAAGRKPGATAMTTEPLLTALPAEGRERLMRFAHEVSFPAGKRIFDEHGLADRFWIIRTGSVNLDVHIAPGPPTVVDMLGHGDLVGWSWLVPPYTWRMGAETSTPVRAYEFDATAVRALCEADRELGLALTRRVLGVVARRLQATRLRLADMCAPGATTMPAPP</sequence>
<proteinExistence type="predicted"/>
<dbReference type="SUPFAM" id="SSF51206">
    <property type="entry name" value="cAMP-binding domain-like"/>
    <property type="match status" value="1"/>
</dbReference>
<evidence type="ECO:0000313" key="3">
    <source>
        <dbReference type="Proteomes" id="UP001059597"/>
    </source>
</evidence>
<organism evidence="2 3">
    <name type="scientific">Streptomyces nigrescens</name>
    <dbReference type="NCBI Taxonomy" id="1920"/>
    <lineage>
        <taxon>Bacteria</taxon>
        <taxon>Bacillati</taxon>
        <taxon>Actinomycetota</taxon>
        <taxon>Actinomycetes</taxon>
        <taxon>Kitasatosporales</taxon>
        <taxon>Streptomycetaceae</taxon>
        <taxon>Streptomyces</taxon>
    </lineage>
</organism>
<dbReference type="InterPro" id="IPR000595">
    <property type="entry name" value="cNMP-bd_dom"/>
</dbReference>
<dbReference type="CDD" id="cd00038">
    <property type="entry name" value="CAP_ED"/>
    <property type="match status" value="1"/>
</dbReference>
<gene>
    <name evidence="2" type="ORF">HEK616_78460</name>
</gene>
<keyword evidence="3" id="KW-1185">Reference proteome</keyword>
<dbReference type="Gene3D" id="2.60.120.10">
    <property type="entry name" value="Jelly Rolls"/>
    <property type="match status" value="1"/>
</dbReference>
<accession>A0ABN6RCJ2</accession>
<dbReference type="SMART" id="SM00100">
    <property type="entry name" value="cNMP"/>
    <property type="match status" value="1"/>
</dbReference>
<dbReference type="InterPro" id="IPR014710">
    <property type="entry name" value="RmlC-like_jellyroll"/>
</dbReference>
<dbReference type="InterPro" id="IPR018490">
    <property type="entry name" value="cNMP-bd_dom_sf"/>
</dbReference>
<geneLocation type="plasmid" evidence="2 3">
    <name>SNP1</name>
</geneLocation>
<dbReference type="Pfam" id="PF00027">
    <property type="entry name" value="cNMP_binding"/>
    <property type="match status" value="1"/>
</dbReference>
<reference evidence="2" key="1">
    <citation type="submission" date="2022-06" db="EMBL/GenBank/DDBJ databases">
        <title>Complete genome sequence of Streptomyces nigrescens HEK616.</title>
        <authorList>
            <person name="Asamizu S."/>
            <person name="Onaka H."/>
        </authorList>
    </citation>
    <scope>NUCLEOTIDE SEQUENCE</scope>
    <source>
        <strain evidence="2">HEK616</strain>
        <plasmid evidence="2">SNP1</plasmid>
    </source>
</reference>
<feature type="domain" description="Cyclic nucleotide-binding" evidence="1">
    <location>
        <begin position="23"/>
        <end position="144"/>
    </location>
</feature>